<dbReference type="GO" id="GO:0005886">
    <property type="term" value="C:plasma membrane"/>
    <property type="evidence" value="ECO:0007669"/>
    <property type="project" value="UniProtKB-SubCell"/>
</dbReference>
<name>A0A1V2BIE9_RAOTE</name>
<sequence>MQPRHYSDTAAGQNFVTRIVARWRTFLDSDFLWLFWQSKSAVVAFTCCALILLCSLFSHWIAPHNVFDTAGFDLMDSELPPAWMTGGDPRFWLGTDVQGRDILSLMLYGLNISLIIGGLSVLASVALGVALGVLSGYFGGVVDTLIMRFADAMLSIPTIMFTLLVSGVARVAIPKEYIGHFAPAILIGAIALTGWMQYARTVRSLTLLEKGREYVMASQISGGSHLHIMLAHIVPNVMRPVLVMATLHLGVAILTEATMSFLGVGMPPDQPSLGTLINEGNQYLFSGQWWIVLFPATLLVVLSLAFNVLGDWLLNALNPKLR</sequence>
<evidence type="ECO:0000259" key="9">
    <source>
        <dbReference type="PROSITE" id="PS50928"/>
    </source>
</evidence>
<dbReference type="GeneID" id="57504980"/>
<dbReference type="RefSeq" id="WP_041145517.1">
    <property type="nucleotide sequence ID" value="NZ_BJNO01000001.1"/>
</dbReference>
<comment type="subcellular location">
    <subcellularLocation>
        <location evidence="1">Cell inner membrane</location>
        <topology evidence="1">Multi-pass membrane protein</topology>
    </subcellularLocation>
    <subcellularLocation>
        <location evidence="8">Cell membrane</location>
        <topology evidence="8">Multi-pass membrane protein</topology>
    </subcellularLocation>
</comment>
<proteinExistence type="inferred from homology"/>
<keyword evidence="5 8" id="KW-0812">Transmembrane</keyword>
<dbReference type="PANTHER" id="PTHR43386">
    <property type="entry name" value="OLIGOPEPTIDE TRANSPORT SYSTEM PERMEASE PROTEIN APPC"/>
    <property type="match status" value="1"/>
</dbReference>
<keyword evidence="4" id="KW-0997">Cell inner membrane</keyword>
<evidence type="ECO:0000313" key="13">
    <source>
        <dbReference type="Proteomes" id="UP000594500"/>
    </source>
</evidence>
<keyword evidence="7 8" id="KW-0472">Membrane</keyword>
<evidence type="ECO:0000256" key="7">
    <source>
        <dbReference type="ARBA" id="ARBA00023136"/>
    </source>
</evidence>
<reference evidence="10 13" key="2">
    <citation type="submission" date="2020-10" db="EMBL/GenBank/DDBJ databases">
        <title>Resistance determinants and their genetic context in bacteria from a longitudinal study of pigs reared under conventional and antibiotic-free husbandry practices.</title>
        <authorList>
            <person name="Poulin-Laprade D."/>
            <person name="Brouard J.-S."/>
            <person name="Gagnon N."/>
            <person name="Turcotte A."/>
            <person name="Langlois A."/>
            <person name="Matte J.J."/>
            <person name="Carrillo C.D."/>
            <person name="Zaheer R."/>
            <person name="McAllister T."/>
            <person name="Topp E."/>
            <person name="Talbot G."/>
        </authorList>
    </citation>
    <scope>NUCLEOTIDE SEQUENCE [LARGE SCALE GENOMIC DNA]</scope>
    <source>
        <strain evidence="10 13">Res13-Abat-PEB01-P1-04-A</strain>
    </source>
</reference>
<dbReference type="AlphaFoldDB" id="A0A1V2BIE9"/>
<keyword evidence="2 8" id="KW-0813">Transport</keyword>
<dbReference type="SUPFAM" id="SSF161098">
    <property type="entry name" value="MetI-like"/>
    <property type="match status" value="1"/>
</dbReference>
<feature type="transmembrane region" description="Helical" evidence="8">
    <location>
        <begin position="177"/>
        <end position="196"/>
    </location>
</feature>
<dbReference type="OrthoDB" id="9805884at2"/>
<feature type="transmembrane region" description="Helical" evidence="8">
    <location>
        <begin position="41"/>
        <end position="62"/>
    </location>
</feature>
<dbReference type="Pfam" id="PF00528">
    <property type="entry name" value="BPD_transp_1"/>
    <property type="match status" value="1"/>
</dbReference>
<evidence type="ECO:0000256" key="2">
    <source>
        <dbReference type="ARBA" id="ARBA00022448"/>
    </source>
</evidence>
<keyword evidence="6 8" id="KW-1133">Transmembrane helix</keyword>
<keyword evidence="3" id="KW-1003">Cell membrane</keyword>
<feature type="domain" description="ABC transmembrane type-1" evidence="9">
    <location>
        <begin position="110"/>
        <end position="310"/>
    </location>
</feature>
<dbReference type="Proteomes" id="UP000267630">
    <property type="component" value="Chromosome 3"/>
</dbReference>
<feature type="transmembrane region" description="Helical" evidence="8">
    <location>
        <begin position="241"/>
        <end position="264"/>
    </location>
</feature>
<evidence type="ECO:0000256" key="3">
    <source>
        <dbReference type="ARBA" id="ARBA00022475"/>
    </source>
</evidence>
<evidence type="ECO:0000256" key="5">
    <source>
        <dbReference type="ARBA" id="ARBA00022692"/>
    </source>
</evidence>
<dbReference type="EMBL" id="LR134253">
    <property type="protein sequence ID" value="VED50568.1"/>
    <property type="molecule type" value="Genomic_DNA"/>
</dbReference>
<dbReference type="InterPro" id="IPR035906">
    <property type="entry name" value="MetI-like_sf"/>
</dbReference>
<dbReference type="Gene3D" id="1.10.3720.10">
    <property type="entry name" value="MetI-like"/>
    <property type="match status" value="1"/>
</dbReference>
<evidence type="ECO:0000313" key="11">
    <source>
        <dbReference type="EMBL" id="VED50568.1"/>
    </source>
</evidence>
<evidence type="ECO:0000313" key="12">
    <source>
        <dbReference type="Proteomes" id="UP000267630"/>
    </source>
</evidence>
<dbReference type="EMBL" id="CP062916">
    <property type="protein sequence ID" value="QPF11274.1"/>
    <property type="molecule type" value="Genomic_DNA"/>
</dbReference>
<dbReference type="CDD" id="cd06261">
    <property type="entry name" value="TM_PBP2"/>
    <property type="match status" value="1"/>
</dbReference>
<reference evidence="11 12" key="1">
    <citation type="submission" date="2018-12" db="EMBL/GenBank/DDBJ databases">
        <authorList>
            <consortium name="Pathogen Informatics"/>
        </authorList>
    </citation>
    <scope>NUCLEOTIDE SEQUENCE [LARGE SCALE GENOMIC DNA]</scope>
    <source>
        <strain evidence="11 12">NCTC9997</strain>
    </source>
</reference>
<comment type="similarity">
    <text evidence="8">Belongs to the binding-protein-dependent transport system permease family.</text>
</comment>
<feature type="transmembrane region" description="Helical" evidence="8">
    <location>
        <begin position="289"/>
        <end position="314"/>
    </location>
</feature>
<protein>
    <submittedName>
        <fullName evidence="10">ABC transporter permease</fullName>
    </submittedName>
    <submittedName>
        <fullName evidence="11">Dipeptide transporter</fullName>
    </submittedName>
</protein>
<dbReference type="GO" id="GO:0055085">
    <property type="term" value="P:transmembrane transport"/>
    <property type="evidence" value="ECO:0007669"/>
    <property type="project" value="InterPro"/>
</dbReference>
<dbReference type="PANTHER" id="PTHR43386:SF26">
    <property type="entry name" value="ABC TRANSPORTER PERMEASE PROTEIN"/>
    <property type="match status" value="1"/>
</dbReference>
<feature type="transmembrane region" description="Helical" evidence="8">
    <location>
        <begin position="108"/>
        <end position="133"/>
    </location>
</feature>
<feature type="transmembrane region" description="Helical" evidence="8">
    <location>
        <begin position="145"/>
        <end position="165"/>
    </location>
</feature>
<evidence type="ECO:0000256" key="8">
    <source>
        <dbReference type="RuleBase" id="RU363032"/>
    </source>
</evidence>
<evidence type="ECO:0000313" key="10">
    <source>
        <dbReference type="EMBL" id="QPF11274.1"/>
    </source>
</evidence>
<dbReference type="Proteomes" id="UP000594500">
    <property type="component" value="Chromosome"/>
</dbReference>
<evidence type="ECO:0000256" key="6">
    <source>
        <dbReference type="ARBA" id="ARBA00022989"/>
    </source>
</evidence>
<organism evidence="10 13">
    <name type="scientific">Raoultella terrigena</name>
    <name type="common">Klebsiella terrigena</name>
    <dbReference type="NCBI Taxonomy" id="577"/>
    <lineage>
        <taxon>Bacteria</taxon>
        <taxon>Pseudomonadati</taxon>
        <taxon>Pseudomonadota</taxon>
        <taxon>Gammaproteobacteria</taxon>
        <taxon>Enterobacterales</taxon>
        <taxon>Enterobacteriaceae</taxon>
        <taxon>Klebsiella/Raoultella group</taxon>
        <taxon>Raoultella</taxon>
    </lineage>
</organism>
<dbReference type="PROSITE" id="PS50928">
    <property type="entry name" value="ABC_TM1"/>
    <property type="match status" value="1"/>
</dbReference>
<dbReference type="Pfam" id="PF12911">
    <property type="entry name" value="OppC_N"/>
    <property type="match status" value="1"/>
</dbReference>
<dbReference type="InterPro" id="IPR050366">
    <property type="entry name" value="BP-dependent_transpt_permease"/>
</dbReference>
<accession>A0A1V2BIE9</accession>
<dbReference type="InterPro" id="IPR025966">
    <property type="entry name" value="OppC_N"/>
</dbReference>
<keyword evidence="12" id="KW-1185">Reference proteome</keyword>
<gene>
    <name evidence="11" type="primary">dppC_2</name>
    <name evidence="10" type="ORF">IMO34_13360</name>
    <name evidence="11" type="ORF">NCTC9997_03305</name>
</gene>
<evidence type="ECO:0000256" key="4">
    <source>
        <dbReference type="ARBA" id="ARBA00022519"/>
    </source>
</evidence>
<evidence type="ECO:0000256" key="1">
    <source>
        <dbReference type="ARBA" id="ARBA00004429"/>
    </source>
</evidence>
<dbReference type="InterPro" id="IPR000515">
    <property type="entry name" value="MetI-like"/>
</dbReference>